<keyword evidence="4" id="KW-0560">Oxidoreductase</keyword>
<keyword evidence="3" id="KW-0479">Metal-binding</keyword>
<protein>
    <submittedName>
        <fullName evidence="6">Cytochrome</fullName>
    </submittedName>
</protein>
<evidence type="ECO:0000313" key="6">
    <source>
        <dbReference type="EMBL" id="KAL2523646.1"/>
    </source>
</evidence>
<reference evidence="7" key="1">
    <citation type="submission" date="2024-07" db="EMBL/GenBank/DDBJ databases">
        <title>Two chromosome-level genome assemblies of Korean endemic species Abeliophyllum distichum and Forsythia ovata (Oleaceae).</title>
        <authorList>
            <person name="Jang H."/>
        </authorList>
    </citation>
    <scope>NUCLEOTIDE SEQUENCE [LARGE SCALE GENOMIC DNA]</scope>
</reference>
<dbReference type="InterPro" id="IPR001128">
    <property type="entry name" value="Cyt_P450"/>
</dbReference>
<dbReference type="AlphaFoldDB" id="A0ABD1UF33"/>
<evidence type="ECO:0000256" key="2">
    <source>
        <dbReference type="ARBA" id="ARBA00010617"/>
    </source>
</evidence>
<proteinExistence type="inferred from homology"/>
<evidence type="ECO:0000313" key="7">
    <source>
        <dbReference type="Proteomes" id="UP001604336"/>
    </source>
</evidence>
<comment type="cofactor">
    <cofactor evidence="1">
        <name>heme</name>
        <dbReference type="ChEBI" id="CHEBI:30413"/>
    </cofactor>
</comment>
<evidence type="ECO:0000256" key="4">
    <source>
        <dbReference type="ARBA" id="ARBA00023002"/>
    </source>
</evidence>
<organism evidence="6 7">
    <name type="scientific">Abeliophyllum distichum</name>
    <dbReference type="NCBI Taxonomy" id="126358"/>
    <lineage>
        <taxon>Eukaryota</taxon>
        <taxon>Viridiplantae</taxon>
        <taxon>Streptophyta</taxon>
        <taxon>Embryophyta</taxon>
        <taxon>Tracheophyta</taxon>
        <taxon>Spermatophyta</taxon>
        <taxon>Magnoliopsida</taxon>
        <taxon>eudicotyledons</taxon>
        <taxon>Gunneridae</taxon>
        <taxon>Pentapetalae</taxon>
        <taxon>asterids</taxon>
        <taxon>lamiids</taxon>
        <taxon>Lamiales</taxon>
        <taxon>Oleaceae</taxon>
        <taxon>Forsythieae</taxon>
        <taxon>Abeliophyllum</taxon>
    </lineage>
</organism>
<dbReference type="Proteomes" id="UP001604336">
    <property type="component" value="Unassembled WGS sequence"/>
</dbReference>
<evidence type="ECO:0000256" key="1">
    <source>
        <dbReference type="ARBA" id="ARBA00001971"/>
    </source>
</evidence>
<comment type="caution">
    <text evidence="6">The sequence shown here is derived from an EMBL/GenBank/DDBJ whole genome shotgun (WGS) entry which is preliminary data.</text>
</comment>
<dbReference type="GO" id="GO:0016491">
    <property type="term" value="F:oxidoreductase activity"/>
    <property type="evidence" value="ECO:0007669"/>
    <property type="project" value="UniProtKB-KW"/>
</dbReference>
<sequence>MGRTEELWGTYYLQFKPERWLRDGVFLKENPFKFPVFQAGIRVCLGKEMALVELKTVTLSLLKRFLIELAPPRTTPPWFSPGLTATFHGGLQVLVRAQSGPATMKNCGSAVK</sequence>
<dbReference type="GO" id="GO:0046872">
    <property type="term" value="F:metal ion binding"/>
    <property type="evidence" value="ECO:0007669"/>
    <property type="project" value="UniProtKB-KW"/>
</dbReference>
<dbReference type="SUPFAM" id="SSF48264">
    <property type="entry name" value="Cytochrome P450"/>
    <property type="match status" value="1"/>
</dbReference>
<evidence type="ECO:0000256" key="5">
    <source>
        <dbReference type="ARBA" id="ARBA00023004"/>
    </source>
</evidence>
<keyword evidence="5" id="KW-0408">Iron</keyword>
<dbReference type="InterPro" id="IPR036396">
    <property type="entry name" value="Cyt_P450_sf"/>
</dbReference>
<evidence type="ECO:0000256" key="3">
    <source>
        <dbReference type="ARBA" id="ARBA00022723"/>
    </source>
</evidence>
<dbReference type="Pfam" id="PF00067">
    <property type="entry name" value="p450"/>
    <property type="match status" value="1"/>
</dbReference>
<keyword evidence="7" id="KW-1185">Reference proteome</keyword>
<gene>
    <name evidence="6" type="ORF">Adt_08700</name>
</gene>
<dbReference type="PANTHER" id="PTHR24296">
    <property type="entry name" value="CYTOCHROME P450"/>
    <property type="match status" value="1"/>
</dbReference>
<comment type="similarity">
    <text evidence="2">Belongs to the cytochrome P450 family.</text>
</comment>
<dbReference type="Gene3D" id="1.10.630.10">
    <property type="entry name" value="Cytochrome P450"/>
    <property type="match status" value="1"/>
</dbReference>
<accession>A0ABD1UF33</accession>
<dbReference type="EMBL" id="JBFOLK010000003">
    <property type="protein sequence ID" value="KAL2523646.1"/>
    <property type="molecule type" value="Genomic_DNA"/>
</dbReference>
<name>A0ABD1UF33_9LAMI</name>